<dbReference type="InterPro" id="IPR026983">
    <property type="entry name" value="DHC"/>
</dbReference>
<dbReference type="Gene3D" id="1.20.58.1120">
    <property type="match status" value="1"/>
</dbReference>
<dbReference type="PANTHER" id="PTHR46532:SF11">
    <property type="entry name" value="DYNEIN AXONEMAL HEAVY CHAIN 12"/>
    <property type="match status" value="1"/>
</dbReference>
<protein>
    <submittedName>
        <fullName evidence="1">Uncharacterized protein</fullName>
    </submittedName>
</protein>
<proteinExistence type="predicted"/>
<dbReference type="GO" id="GO:0007018">
    <property type="term" value="P:microtubule-based movement"/>
    <property type="evidence" value="ECO:0007669"/>
    <property type="project" value="InterPro"/>
</dbReference>
<dbReference type="GO" id="GO:0051959">
    <property type="term" value="F:dynein light intermediate chain binding"/>
    <property type="evidence" value="ECO:0007669"/>
    <property type="project" value="InterPro"/>
</dbReference>
<organism evidence="1 2">
    <name type="scientific">Chelydra serpentina</name>
    <name type="common">Snapping turtle</name>
    <name type="synonym">Testudo serpentina</name>
    <dbReference type="NCBI Taxonomy" id="8475"/>
    <lineage>
        <taxon>Eukaryota</taxon>
        <taxon>Metazoa</taxon>
        <taxon>Chordata</taxon>
        <taxon>Craniata</taxon>
        <taxon>Vertebrata</taxon>
        <taxon>Euteleostomi</taxon>
        <taxon>Archelosauria</taxon>
        <taxon>Testudinata</taxon>
        <taxon>Testudines</taxon>
        <taxon>Cryptodira</taxon>
        <taxon>Durocryptodira</taxon>
        <taxon>Americhelydia</taxon>
        <taxon>Chelydroidea</taxon>
        <taxon>Chelydridae</taxon>
        <taxon>Chelydra</taxon>
    </lineage>
</organism>
<sequence length="189" mass="21948">KKCCLRHLEETVYKIMEGMGIPWIYIWVFDYPWAADVGIAFELLEEGVWNCSERYSHKQGCESDMQIAQLNALMNMLVMTICTIDIHARDVVPKLRAKKISTGQAFTLLSQLCHRWDEDQGDCLVNICDAQFVCDYHPLANDSYQEPVEHPWDCWPASPPPTPFPHIEHHRQKHSWRHTGSVQECCFSI</sequence>
<dbReference type="Ensembl" id="ENSCSRT00000007573.1">
    <property type="protein sequence ID" value="ENSCSRP00000007338.1"/>
    <property type="gene ID" value="ENSCSRG00000005416.1"/>
</dbReference>
<reference evidence="1" key="1">
    <citation type="submission" date="2025-08" db="UniProtKB">
        <authorList>
            <consortium name="Ensembl"/>
        </authorList>
    </citation>
    <scope>IDENTIFICATION</scope>
</reference>
<evidence type="ECO:0000313" key="2">
    <source>
        <dbReference type="Proteomes" id="UP000694403"/>
    </source>
</evidence>
<evidence type="ECO:0000313" key="1">
    <source>
        <dbReference type="Ensembl" id="ENSCSRP00000007338.1"/>
    </source>
</evidence>
<dbReference type="AlphaFoldDB" id="A0A8C3S4I4"/>
<dbReference type="GO" id="GO:0005858">
    <property type="term" value="C:axonemal dynein complex"/>
    <property type="evidence" value="ECO:0007669"/>
    <property type="project" value="TreeGrafter"/>
</dbReference>
<dbReference type="Proteomes" id="UP000694403">
    <property type="component" value="Unplaced"/>
</dbReference>
<name>A0A8C3S4I4_CHESE</name>
<dbReference type="PANTHER" id="PTHR46532">
    <property type="entry name" value="MALE FERTILITY FACTOR KL5"/>
    <property type="match status" value="1"/>
</dbReference>
<reference evidence="1" key="2">
    <citation type="submission" date="2025-09" db="UniProtKB">
        <authorList>
            <consortium name="Ensembl"/>
        </authorList>
    </citation>
    <scope>IDENTIFICATION</scope>
</reference>
<keyword evidence="2" id="KW-1185">Reference proteome</keyword>
<accession>A0A8C3S4I4</accession>
<dbReference type="GO" id="GO:0045505">
    <property type="term" value="F:dynein intermediate chain binding"/>
    <property type="evidence" value="ECO:0007669"/>
    <property type="project" value="InterPro"/>
</dbReference>